<protein>
    <recommendedName>
        <fullName evidence="1">pPIWI-RE three-gene island domain-containing protein</fullName>
    </recommendedName>
</protein>
<organism evidence="2 3">
    <name type="scientific">Actinospica durhamensis</name>
    <dbReference type="NCBI Taxonomy" id="1508375"/>
    <lineage>
        <taxon>Bacteria</taxon>
        <taxon>Bacillati</taxon>
        <taxon>Actinomycetota</taxon>
        <taxon>Actinomycetes</taxon>
        <taxon>Catenulisporales</taxon>
        <taxon>Actinospicaceae</taxon>
        <taxon>Actinospica</taxon>
    </lineage>
</organism>
<sequence length="356" mass="38350">MLDREAGSLLRELARGVLTLAYRDKTASIVPYSVAMQSVYDKIVASCLLSGGPAPTSVPELLRWTREYPVGELPFNVDTLGVLSSDVLVDGASGMPTRTCIEVASAGFEGGWEREALRTLQKLELSESNYARCADFMANRPVVTVQQTLNFAATARTAVTWRHIMHLYRSPADLLVQSGRLHVCPECRLPARSDDDVRIAWCESGECPGLGEVGDAHDAQDALVLVEPLRAFHVAPTRIAHALRALGQEAGLTMVAHGASGTYAIQFSEGSRSVRIFDRVQPALLAEELKLLFEAEPSALVVVPSRTMARHLRYRRALQSAVPAGSSAAVMTDEEFAALLVGGTGGGEGEEAVRHA</sequence>
<dbReference type="EMBL" id="JAGSOG010000170">
    <property type="protein sequence ID" value="MBR7836920.1"/>
    <property type="molecule type" value="Genomic_DNA"/>
</dbReference>
<dbReference type="RefSeq" id="WP_212531392.1">
    <property type="nucleotide sequence ID" value="NZ_JAGSOG010000170.1"/>
</dbReference>
<comment type="caution">
    <text evidence="2">The sequence shown here is derived from an EMBL/GenBank/DDBJ whole genome shotgun (WGS) entry which is preliminary data.</text>
</comment>
<dbReference type="AlphaFoldDB" id="A0A941ESV5"/>
<proteinExistence type="predicted"/>
<evidence type="ECO:0000259" key="1">
    <source>
        <dbReference type="Pfam" id="PF18156"/>
    </source>
</evidence>
<dbReference type="Pfam" id="PF18156">
    <property type="entry name" value="pPIWI_RE_Y"/>
    <property type="match status" value="1"/>
</dbReference>
<dbReference type="InterPro" id="IPR041191">
    <property type="entry name" value="pPIWI_RE_Y"/>
</dbReference>
<feature type="domain" description="pPIWI-RE three-gene island" evidence="1">
    <location>
        <begin position="9"/>
        <end position="144"/>
    </location>
</feature>
<gene>
    <name evidence="2" type="ORF">KDL01_26820</name>
</gene>
<evidence type="ECO:0000313" key="2">
    <source>
        <dbReference type="EMBL" id="MBR7836920.1"/>
    </source>
</evidence>
<name>A0A941ESV5_9ACTN</name>
<accession>A0A941ESV5</accession>
<dbReference type="Proteomes" id="UP000675781">
    <property type="component" value="Unassembled WGS sequence"/>
</dbReference>
<keyword evidence="3" id="KW-1185">Reference proteome</keyword>
<reference evidence="2" key="1">
    <citation type="submission" date="2021-04" db="EMBL/GenBank/DDBJ databases">
        <title>Genome based classification of Actinospica acidithermotolerans sp. nov., an actinobacterium isolated from an Indonesian hot spring.</title>
        <authorList>
            <person name="Kusuma A.B."/>
            <person name="Putra K.E."/>
            <person name="Nafisah S."/>
            <person name="Loh J."/>
            <person name="Nouioui I."/>
            <person name="Goodfellow M."/>
        </authorList>
    </citation>
    <scope>NUCLEOTIDE SEQUENCE</scope>
    <source>
        <strain evidence="2">CSCA 57</strain>
    </source>
</reference>
<evidence type="ECO:0000313" key="3">
    <source>
        <dbReference type="Proteomes" id="UP000675781"/>
    </source>
</evidence>